<keyword evidence="4 13" id="KW-0716">Sensory transduction</keyword>
<dbReference type="InterPro" id="IPR017452">
    <property type="entry name" value="GPCR_Rhodpsn_7TM"/>
</dbReference>
<feature type="transmembrane region" description="Helical" evidence="13">
    <location>
        <begin position="258"/>
        <end position="276"/>
    </location>
</feature>
<feature type="transmembrane region" description="Helical" evidence="13">
    <location>
        <begin position="213"/>
        <end position="237"/>
    </location>
</feature>
<reference evidence="15 16" key="1">
    <citation type="journal article" date="2024" name="Proc. Natl. Acad. Sci. U.S.A.">
        <title>The genetic regulatory architecture and epigenomic basis for age-related changes in rattlesnake venom.</title>
        <authorList>
            <person name="Hogan M.P."/>
            <person name="Holding M.L."/>
            <person name="Nystrom G.S."/>
            <person name="Colston T.J."/>
            <person name="Bartlett D.A."/>
            <person name="Mason A.J."/>
            <person name="Ellsworth S.A."/>
            <person name="Rautsaw R.M."/>
            <person name="Lawrence K.C."/>
            <person name="Strickland J.L."/>
            <person name="He B."/>
            <person name="Fraser P."/>
            <person name="Margres M.J."/>
            <person name="Gilbert D.M."/>
            <person name="Gibbs H.L."/>
            <person name="Parkinson C.L."/>
            <person name="Rokyta D.R."/>
        </authorList>
    </citation>
    <scope>NUCLEOTIDE SEQUENCE [LARGE SCALE GENOMIC DNA]</scope>
    <source>
        <strain evidence="15">DRR0105</strain>
    </source>
</reference>
<dbReference type="GO" id="GO:0005886">
    <property type="term" value="C:plasma membrane"/>
    <property type="evidence" value="ECO:0007669"/>
    <property type="project" value="UniProtKB-SubCell"/>
</dbReference>
<evidence type="ECO:0000259" key="14">
    <source>
        <dbReference type="PROSITE" id="PS50262"/>
    </source>
</evidence>
<dbReference type="EMBL" id="JAOTOJ010000008">
    <property type="protein sequence ID" value="KAK9397315.1"/>
    <property type="molecule type" value="Genomic_DNA"/>
</dbReference>
<keyword evidence="8 12" id="KW-0297">G-protein coupled receptor</keyword>
<dbReference type="GO" id="GO:0004930">
    <property type="term" value="F:G protein-coupled receptor activity"/>
    <property type="evidence" value="ECO:0007669"/>
    <property type="project" value="UniProtKB-KW"/>
</dbReference>
<dbReference type="Gene3D" id="1.20.1070.10">
    <property type="entry name" value="Rhodopsin 7-helix transmembrane proteins"/>
    <property type="match status" value="1"/>
</dbReference>
<dbReference type="PRINTS" id="PR00245">
    <property type="entry name" value="OLFACTORYR"/>
</dbReference>
<dbReference type="PANTHER" id="PTHR26452">
    <property type="entry name" value="OLFACTORY RECEPTOR"/>
    <property type="match status" value="1"/>
</dbReference>
<keyword evidence="3 13" id="KW-1003">Cell membrane</keyword>
<dbReference type="Pfam" id="PF13853">
    <property type="entry name" value="7tm_4"/>
    <property type="match status" value="1"/>
</dbReference>
<dbReference type="CDD" id="cd15227">
    <property type="entry name" value="7tmA_OR14-like"/>
    <property type="match status" value="1"/>
</dbReference>
<dbReference type="FunFam" id="1.20.1070.10:FF:000037">
    <property type="entry name" value="Olfactory receptor"/>
    <property type="match status" value="1"/>
</dbReference>
<evidence type="ECO:0000256" key="10">
    <source>
        <dbReference type="ARBA" id="ARBA00023170"/>
    </source>
</evidence>
<evidence type="ECO:0000256" key="8">
    <source>
        <dbReference type="ARBA" id="ARBA00023040"/>
    </source>
</evidence>
<evidence type="ECO:0000256" key="7">
    <source>
        <dbReference type="ARBA" id="ARBA00022989"/>
    </source>
</evidence>
<dbReference type="PROSITE" id="PS00237">
    <property type="entry name" value="G_PROTEIN_RECEP_F1_1"/>
    <property type="match status" value="1"/>
</dbReference>
<keyword evidence="6 13" id="KW-0552">Olfaction</keyword>
<dbReference type="InterPro" id="IPR000276">
    <property type="entry name" value="GPCR_Rhodpsn"/>
</dbReference>
<organism evidence="15 16">
    <name type="scientific">Crotalus adamanteus</name>
    <name type="common">Eastern diamondback rattlesnake</name>
    <dbReference type="NCBI Taxonomy" id="8729"/>
    <lineage>
        <taxon>Eukaryota</taxon>
        <taxon>Metazoa</taxon>
        <taxon>Chordata</taxon>
        <taxon>Craniata</taxon>
        <taxon>Vertebrata</taxon>
        <taxon>Euteleostomi</taxon>
        <taxon>Lepidosauria</taxon>
        <taxon>Squamata</taxon>
        <taxon>Bifurcata</taxon>
        <taxon>Unidentata</taxon>
        <taxon>Episquamata</taxon>
        <taxon>Toxicofera</taxon>
        <taxon>Serpentes</taxon>
        <taxon>Colubroidea</taxon>
        <taxon>Viperidae</taxon>
        <taxon>Crotalinae</taxon>
        <taxon>Crotalus</taxon>
    </lineage>
</organism>
<sequence>MHDLISLGTNNVIPALTKMNMENQTTPYFLLLELSKNRHLQLLFFFFFFVLYMATVTTNLLIISAIAFHHRLHSPMYFFLMNLALQDLGIVSVIIPKSMINSLMDTRHISYFGCVAQVFLFLSFEASDVSLLTIMAYDRYVAICHPLHYEMVMNWKACIEIIILVWVSGLICGILHTIGTFSVLFCSNVVNQFFCEIPQLIKLSCSGFNLVEVGIVVVNIIAALGCFTFIFISYAVIFKTVLRIPSEQGRQKALSTCIPHFIVVSVLVLSVCFAYLRPPSNTSSDIDFWSTILYSLFPPLFNPIIYSMRNQNIKCVLSQLWRF</sequence>
<evidence type="ECO:0000256" key="1">
    <source>
        <dbReference type="ARBA" id="ARBA00002936"/>
    </source>
</evidence>
<evidence type="ECO:0000256" key="12">
    <source>
        <dbReference type="RuleBase" id="RU000688"/>
    </source>
</evidence>
<evidence type="ECO:0000313" key="15">
    <source>
        <dbReference type="EMBL" id="KAK9397315.1"/>
    </source>
</evidence>
<dbReference type="Proteomes" id="UP001474421">
    <property type="component" value="Unassembled WGS sequence"/>
</dbReference>
<proteinExistence type="inferred from homology"/>
<keyword evidence="5 12" id="KW-0812">Transmembrane</keyword>
<accession>A0AAW1B5W0</accession>
<feature type="transmembrane region" description="Helical" evidence="13">
    <location>
        <begin position="42"/>
        <end position="68"/>
    </location>
</feature>
<dbReference type="AlphaFoldDB" id="A0AAW1B5W0"/>
<dbReference type="GO" id="GO:0004984">
    <property type="term" value="F:olfactory receptor activity"/>
    <property type="evidence" value="ECO:0007669"/>
    <property type="project" value="InterPro"/>
</dbReference>
<name>A0AAW1B5W0_CROAD</name>
<dbReference type="SUPFAM" id="SSF81321">
    <property type="entry name" value="Family A G protein-coupled receptor-like"/>
    <property type="match status" value="1"/>
</dbReference>
<evidence type="ECO:0000256" key="5">
    <source>
        <dbReference type="ARBA" id="ARBA00022692"/>
    </source>
</evidence>
<protein>
    <recommendedName>
        <fullName evidence="13">Olfactory receptor</fullName>
    </recommendedName>
</protein>
<comment type="similarity">
    <text evidence="12">Belongs to the G-protein coupled receptor 1 family.</text>
</comment>
<evidence type="ECO:0000256" key="9">
    <source>
        <dbReference type="ARBA" id="ARBA00023136"/>
    </source>
</evidence>
<comment type="function">
    <text evidence="1">Odorant receptor.</text>
</comment>
<comment type="caution">
    <text evidence="15">The sequence shown here is derived from an EMBL/GenBank/DDBJ whole genome shotgun (WGS) entry which is preliminary data.</text>
</comment>
<keyword evidence="16" id="KW-1185">Reference proteome</keyword>
<evidence type="ECO:0000313" key="16">
    <source>
        <dbReference type="Proteomes" id="UP001474421"/>
    </source>
</evidence>
<gene>
    <name evidence="15" type="ORF">NXF25_020676</name>
</gene>
<feature type="transmembrane region" description="Helical" evidence="13">
    <location>
        <begin position="75"/>
        <end position="95"/>
    </location>
</feature>
<dbReference type="PRINTS" id="PR00237">
    <property type="entry name" value="GPCRRHODOPSN"/>
</dbReference>
<keyword evidence="10 12" id="KW-0675">Receptor</keyword>
<evidence type="ECO:0000256" key="2">
    <source>
        <dbReference type="ARBA" id="ARBA00004651"/>
    </source>
</evidence>
<evidence type="ECO:0000256" key="4">
    <source>
        <dbReference type="ARBA" id="ARBA00022606"/>
    </source>
</evidence>
<keyword evidence="9 13" id="KW-0472">Membrane</keyword>
<feature type="transmembrane region" description="Helical" evidence="13">
    <location>
        <begin position="288"/>
        <end position="306"/>
    </location>
</feature>
<evidence type="ECO:0000256" key="6">
    <source>
        <dbReference type="ARBA" id="ARBA00022725"/>
    </source>
</evidence>
<keyword evidence="11 12" id="KW-0807">Transducer</keyword>
<evidence type="ECO:0000256" key="3">
    <source>
        <dbReference type="ARBA" id="ARBA00022475"/>
    </source>
</evidence>
<dbReference type="PROSITE" id="PS50262">
    <property type="entry name" value="G_PROTEIN_RECEP_F1_2"/>
    <property type="match status" value="1"/>
</dbReference>
<feature type="transmembrane region" description="Helical" evidence="13">
    <location>
        <begin position="115"/>
        <end position="137"/>
    </location>
</feature>
<evidence type="ECO:0000256" key="11">
    <source>
        <dbReference type="ARBA" id="ARBA00023224"/>
    </source>
</evidence>
<feature type="transmembrane region" description="Helical" evidence="13">
    <location>
        <begin position="157"/>
        <end position="178"/>
    </location>
</feature>
<keyword evidence="7 13" id="KW-1133">Transmembrane helix</keyword>
<evidence type="ECO:0000256" key="13">
    <source>
        <dbReference type="RuleBase" id="RU363047"/>
    </source>
</evidence>
<comment type="subcellular location">
    <subcellularLocation>
        <location evidence="2 13">Cell membrane</location>
        <topology evidence="2 13">Multi-pass membrane protein</topology>
    </subcellularLocation>
</comment>
<dbReference type="InterPro" id="IPR000725">
    <property type="entry name" value="Olfact_rcpt"/>
</dbReference>
<feature type="domain" description="G-protein coupled receptors family 1 profile" evidence="14">
    <location>
        <begin position="58"/>
        <end position="306"/>
    </location>
</feature>
<dbReference type="InterPro" id="IPR050516">
    <property type="entry name" value="Olfactory_GPCR"/>
</dbReference>